<comment type="caution">
    <text evidence="3">The sequence shown here is derived from an EMBL/GenBank/DDBJ whole genome shotgun (WGS) entry which is preliminary data.</text>
</comment>
<proteinExistence type="predicted"/>
<reference evidence="3" key="1">
    <citation type="submission" date="2022-02" db="EMBL/GenBank/DDBJ databases">
        <title>Fredinandcohnia quinoae sp. nov. isolated from Chenopodium quinoa seeds.</title>
        <authorList>
            <person name="Saati-Santamaria Z."/>
            <person name="Flores-Felix J.D."/>
            <person name="Igual J.M."/>
            <person name="Velazquez E."/>
            <person name="Garcia-Fraile P."/>
            <person name="Martinez-Molina E."/>
        </authorList>
    </citation>
    <scope>NUCLEOTIDE SEQUENCE</scope>
    <source>
        <strain evidence="3">SECRCQ15</strain>
    </source>
</reference>
<organism evidence="3 4">
    <name type="scientific">Fredinandcohnia quinoae</name>
    <dbReference type="NCBI Taxonomy" id="2918902"/>
    <lineage>
        <taxon>Bacteria</taxon>
        <taxon>Bacillati</taxon>
        <taxon>Bacillota</taxon>
        <taxon>Bacilli</taxon>
        <taxon>Bacillales</taxon>
        <taxon>Bacillaceae</taxon>
        <taxon>Fredinandcohnia</taxon>
    </lineage>
</organism>
<protein>
    <submittedName>
        <fullName evidence="3">Uncharacterized protein</fullName>
    </submittedName>
</protein>
<name>A0AAW5E1C5_9BACI</name>
<sequence>MKKKISLLIVCCLMVVITACSQTANSSEGNESQLKEENSKLTKQVNENAEKLKELTKKLEEQNKQLEDMTKEKENFVFVSNLSRDFVQAHTTGDEEKLRELVSEDVVIENRENNIYAIIKGHDYEWELFNNEASTQLDDWVIQGYEYDRETDTYSLNMREFITDENGEPVTPPTFLSLTFKYVGEDWKIISISFDV</sequence>
<gene>
    <name evidence="3" type="ORF">MJG50_15365</name>
</gene>
<dbReference type="AlphaFoldDB" id="A0AAW5E1C5"/>
<keyword evidence="2" id="KW-0732">Signal</keyword>
<feature type="signal peptide" evidence="2">
    <location>
        <begin position="1"/>
        <end position="26"/>
    </location>
</feature>
<evidence type="ECO:0000256" key="2">
    <source>
        <dbReference type="SAM" id="SignalP"/>
    </source>
</evidence>
<keyword evidence="1" id="KW-0175">Coiled coil</keyword>
<evidence type="ECO:0000313" key="4">
    <source>
        <dbReference type="Proteomes" id="UP001431131"/>
    </source>
</evidence>
<dbReference type="EMBL" id="JAKTTI010000026">
    <property type="protein sequence ID" value="MCH1626717.1"/>
    <property type="molecule type" value="Genomic_DNA"/>
</dbReference>
<evidence type="ECO:0000256" key="1">
    <source>
        <dbReference type="SAM" id="Coils"/>
    </source>
</evidence>
<feature type="coiled-coil region" evidence="1">
    <location>
        <begin position="24"/>
        <end position="76"/>
    </location>
</feature>
<dbReference type="Proteomes" id="UP001431131">
    <property type="component" value="Unassembled WGS sequence"/>
</dbReference>
<feature type="chain" id="PRO_5043352507" evidence="2">
    <location>
        <begin position="27"/>
        <end position="196"/>
    </location>
</feature>
<dbReference type="SUPFAM" id="SSF54427">
    <property type="entry name" value="NTF2-like"/>
    <property type="match status" value="1"/>
</dbReference>
<evidence type="ECO:0000313" key="3">
    <source>
        <dbReference type="EMBL" id="MCH1626717.1"/>
    </source>
</evidence>
<dbReference type="PROSITE" id="PS51257">
    <property type="entry name" value="PROKAR_LIPOPROTEIN"/>
    <property type="match status" value="1"/>
</dbReference>
<accession>A0AAW5E1C5</accession>
<dbReference type="RefSeq" id="WP_240256636.1">
    <property type="nucleotide sequence ID" value="NZ_JAKTTI010000026.1"/>
</dbReference>
<dbReference type="InterPro" id="IPR032710">
    <property type="entry name" value="NTF2-like_dom_sf"/>
</dbReference>
<keyword evidence="4" id="KW-1185">Reference proteome</keyword>